<dbReference type="GO" id="GO:0061709">
    <property type="term" value="P:reticulophagy"/>
    <property type="evidence" value="ECO:0007669"/>
    <property type="project" value="UniProtKB-ARBA"/>
</dbReference>
<feature type="domain" description="MSP" evidence="8">
    <location>
        <begin position="2"/>
        <end position="126"/>
    </location>
</feature>
<keyword evidence="10" id="KW-1185">Reference proteome</keyword>
<feature type="coiled-coil region" evidence="6">
    <location>
        <begin position="142"/>
        <end position="176"/>
    </location>
</feature>
<dbReference type="GO" id="GO:0007009">
    <property type="term" value="P:plasma membrane organization"/>
    <property type="evidence" value="ECO:0007669"/>
    <property type="project" value="UniProtKB-ARBA"/>
</dbReference>
<dbReference type="GO" id="GO:0160219">
    <property type="term" value="C:cortical endoplasmic reticulum membrane"/>
    <property type="evidence" value="ECO:0007669"/>
    <property type="project" value="UniProtKB-ARBA"/>
</dbReference>
<protein>
    <recommendedName>
        <fullName evidence="8">MSP domain-containing protein</fullName>
    </recommendedName>
</protein>
<dbReference type="InterPro" id="IPR016763">
    <property type="entry name" value="VAP"/>
</dbReference>
<dbReference type="PROSITE" id="PS50202">
    <property type="entry name" value="MSP"/>
    <property type="match status" value="1"/>
</dbReference>
<evidence type="ECO:0000256" key="5">
    <source>
        <dbReference type="ARBA" id="ARBA00023136"/>
    </source>
</evidence>
<evidence type="ECO:0000256" key="7">
    <source>
        <dbReference type="SAM" id="Phobius"/>
    </source>
</evidence>
<dbReference type="GO" id="GO:0160214">
    <property type="term" value="F:endoplasmic reticulum-plasma membrane adaptor activity"/>
    <property type="evidence" value="ECO:0007669"/>
    <property type="project" value="UniProtKB-ARBA"/>
</dbReference>
<evidence type="ECO:0000259" key="8">
    <source>
        <dbReference type="PROSITE" id="PS50202"/>
    </source>
</evidence>
<name>A0A261XZS9_9FUNG</name>
<organism evidence="9 10">
    <name type="scientific">Bifiguratus adelaidae</name>
    <dbReference type="NCBI Taxonomy" id="1938954"/>
    <lineage>
        <taxon>Eukaryota</taxon>
        <taxon>Fungi</taxon>
        <taxon>Fungi incertae sedis</taxon>
        <taxon>Mucoromycota</taxon>
        <taxon>Mucoromycotina</taxon>
        <taxon>Endogonomycetes</taxon>
        <taxon>Endogonales</taxon>
        <taxon>Endogonales incertae sedis</taxon>
        <taxon>Bifiguratus</taxon>
    </lineage>
</organism>
<accession>A0A261XZS9</accession>
<gene>
    <name evidence="9" type="ORF">BZG36_03670</name>
</gene>
<dbReference type="InterPro" id="IPR000535">
    <property type="entry name" value="MSP_dom"/>
</dbReference>
<dbReference type="GO" id="GO:0090158">
    <property type="term" value="P:endoplasmic reticulum membrane organization"/>
    <property type="evidence" value="ECO:0007669"/>
    <property type="project" value="TreeGrafter"/>
</dbReference>
<dbReference type="PIRSF" id="PIRSF019693">
    <property type="entry name" value="VAMP-associated"/>
    <property type="match status" value="1"/>
</dbReference>
<keyword evidence="5 7" id="KW-0472">Membrane</keyword>
<dbReference type="GO" id="GO:0035091">
    <property type="term" value="F:phosphatidylinositol binding"/>
    <property type="evidence" value="ECO:0007669"/>
    <property type="project" value="UniProtKB-ARBA"/>
</dbReference>
<comment type="similarity">
    <text evidence="2">Belongs to the VAMP-associated protein (VAP) (TC 9.B.17) family.</text>
</comment>
<dbReference type="Pfam" id="PF00635">
    <property type="entry name" value="Motile_Sperm"/>
    <property type="match status" value="1"/>
</dbReference>
<dbReference type="GO" id="GO:0051685">
    <property type="term" value="P:maintenance of ER location"/>
    <property type="evidence" value="ECO:0007669"/>
    <property type="project" value="UniProtKB-ARBA"/>
</dbReference>
<proteinExistence type="inferred from homology"/>
<sequence length="233" mass="26603">MAVTLEPDALLSFRRPFQRLVKENLVITNTNAFPVAFKVKTTAPKQYCVRPNSGRIEPHASSEVQVILQPMTQDPPEDFKSKDKFLVQSVRITDNVSTLSIQDLWARVEKESKDQISEHKLRCLFLPAEEAVNGPVEEEEDTQEIRDKLKVANEKIAQLQSSIDDYKRQLAQQEGLRSRNAEPVNKALKYVKPQDAVHQVMEKMKQPKVQEGYPAQVLVIVAIVVFLIAYLFF</sequence>
<dbReference type="GO" id="GO:0140506">
    <property type="term" value="F:endoplasmic reticulum-autophagosome adaptor activity"/>
    <property type="evidence" value="ECO:0007669"/>
    <property type="project" value="UniProtKB-ARBA"/>
</dbReference>
<keyword evidence="3 7" id="KW-0812">Transmembrane</keyword>
<dbReference type="GO" id="GO:0061817">
    <property type="term" value="P:endoplasmic reticulum-plasma membrane tethering"/>
    <property type="evidence" value="ECO:0007669"/>
    <property type="project" value="UniProtKB-ARBA"/>
</dbReference>
<evidence type="ECO:0000256" key="2">
    <source>
        <dbReference type="ARBA" id="ARBA00008932"/>
    </source>
</evidence>
<keyword evidence="4 7" id="KW-1133">Transmembrane helix</keyword>
<feature type="transmembrane region" description="Helical" evidence="7">
    <location>
        <begin position="213"/>
        <end position="232"/>
    </location>
</feature>
<keyword evidence="6" id="KW-0175">Coiled coil</keyword>
<dbReference type="FunFam" id="2.60.40.10:FF:000813">
    <property type="entry name" value="Vesicle-associated protein 1-1"/>
    <property type="match status" value="1"/>
</dbReference>
<dbReference type="GO" id="GO:0005886">
    <property type="term" value="C:plasma membrane"/>
    <property type="evidence" value="ECO:0007669"/>
    <property type="project" value="TreeGrafter"/>
</dbReference>
<dbReference type="Proteomes" id="UP000242875">
    <property type="component" value="Unassembled WGS sequence"/>
</dbReference>
<comment type="caution">
    <text evidence="9">The sequence shown here is derived from an EMBL/GenBank/DDBJ whole genome shotgun (WGS) entry which is preliminary data.</text>
</comment>
<evidence type="ECO:0000313" key="10">
    <source>
        <dbReference type="Proteomes" id="UP000242875"/>
    </source>
</evidence>
<dbReference type="EMBL" id="MVBO01000065">
    <property type="protein sequence ID" value="OZJ03852.1"/>
    <property type="molecule type" value="Genomic_DNA"/>
</dbReference>
<dbReference type="Gene3D" id="2.60.40.10">
    <property type="entry name" value="Immunoglobulins"/>
    <property type="match status" value="1"/>
</dbReference>
<dbReference type="InterPro" id="IPR013783">
    <property type="entry name" value="Ig-like_fold"/>
</dbReference>
<dbReference type="AlphaFoldDB" id="A0A261XZS9"/>
<dbReference type="OrthoDB" id="264603at2759"/>
<dbReference type="GO" id="GO:0001786">
    <property type="term" value="F:phosphatidylserine binding"/>
    <property type="evidence" value="ECO:0007669"/>
    <property type="project" value="UniProtKB-ARBA"/>
</dbReference>
<dbReference type="InterPro" id="IPR008962">
    <property type="entry name" value="PapD-like_sf"/>
</dbReference>
<evidence type="ECO:0000256" key="6">
    <source>
        <dbReference type="SAM" id="Coils"/>
    </source>
</evidence>
<dbReference type="GO" id="GO:1902647">
    <property type="term" value="P:negative regulation of 1-phosphatidyl-1D-myo-inositol 4,5-bisphosphate biosynthetic process"/>
    <property type="evidence" value="ECO:0007669"/>
    <property type="project" value="UniProtKB-ARBA"/>
</dbReference>
<comment type="subcellular location">
    <subcellularLocation>
        <location evidence="1">Membrane</location>
        <topology evidence="1">Single-pass type IV membrane protein</topology>
    </subcellularLocation>
</comment>
<evidence type="ECO:0000256" key="1">
    <source>
        <dbReference type="ARBA" id="ARBA00004211"/>
    </source>
</evidence>
<dbReference type="PANTHER" id="PTHR10809">
    <property type="entry name" value="VESICLE-ASSOCIATED MEMBRANE PROTEIN-ASSOCIATED PROTEIN"/>
    <property type="match status" value="1"/>
</dbReference>
<evidence type="ECO:0000313" key="9">
    <source>
        <dbReference type="EMBL" id="OZJ03852.1"/>
    </source>
</evidence>
<dbReference type="PANTHER" id="PTHR10809:SF6">
    <property type="entry name" value="AT11025P-RELATED"/>
    <property type="match status" value="1"/>
</dbReference>
<evidence type="ECO:0000256" key="3">
    <source>
        <dbReference type="ARBA" id="ARBA00022692"/>
    </source>
</evidence>
<dbReference type="GO" id="GO:0033149">
    <property type="term" value="F:FFAT motif binding"/>
    <property type="evidence" value="ECO:0007669"/>
    <property type="project" value="TreeGrafter"/>
</dbReference>
<dbReference type="SUPFAM" id="SSF49354">
    <property type="entry name" value="PapD-like"/>
    <property type="match status" value="1"/>
</dbReference>
<evidence type="ECO:0000256" key="4">
    <source>
        <dbReference type="ARBA" id="ARBA00022989"/>
    </source>
</evidence>
<reference evidence="9 10" key="1">
    <citation type="journal article" date="2017" name="Mycologia">
        <title>Bifiguratus adelaidae, gen. et sp. nov., a new member of Mucoromycotina in endophytic and soil-dwelling habitats.</title>
        <authorList>
            <person name="Torres-Cruz T.J."/>
            <person name="Billingsley Tobias T.L."/>
            <person name="Almatruk M."/>
            <person name="Hesse C."/>
            <person name="Kuske C.R."/>
            <person name="Desiro A."/>
            <person name="Benucci G.M."/>
            <person name="Bonito G."/>
            <person name="Stajich J.E."/>
            <person name="Dunlap C."/>
            <person name="Arnold A.E."/>
            <person name="Porras-Alfaro A."/>
        </authorList>
    </citation>
    <scope>NUCLEOTIDE SEQUENCE [LARGE SCALE GENOMIC DNA]</scope>
    <source>
        <strain evidence="9 10">AZ0501</strain>
    </source>
</reference>